<keyword evidence="3" id="KW-1185">Reference proteome</keyword>
<dbReference type="AlphaFoldDB" id="A0AB36FXL7"/>
<sequence>MYPLFCALIGFIGVPVYAYKFYGLKHGTVLLSKAIVALIVTVIVSIGATTLFSTFYL</sequence>
<accession>A0AB36FXL7</accession>
<name>A0AB36FXL7_ALTMA</name>
<comment type="caution">
    <text evidence="2">The sequence shown here is derived from an EMBL/GenBank/DDBJ whole genome shotgun (WGS) entry which is preliminary data.</text>
</comment>
<feature type="transmembrane region" description="Helical" evidence="1">
    <location>
        <begin position="34"/>
        <end position="56"/>
    </location>
</feature>
<evidence type="ECO:0000313" key="2">
    <source>
        <dbReference type="EMBL" id="OES31334.1"/>
    </source>
</evidence>
<keyword evidence="1" id="KW-0472">Membrane</keyword>
<keyword evidence="1" id="KW-0812">Transmembrane</keyword>
<reference evidence="2 3" key="1">
    <citation type="submission" date="2016-09" db="EMBL/GenBank/DDBJ databases">
        <title>Draft Genome Sequence of four Alteromonas macleodii strains isolated from copper coupons and grown long-term at elevated copper levels.</title>
        <authorList>
            <person name="Cusick K."/>
            <person name="Dale J."/>
            <person name="Little B."/>
            <person name="Biffinger J."/>
        </authorList>
    </citation>
    <scope>NUCLEOTIDE SEQUENCE [LARGE SCALE GENOMIC DNA]</scope>
    <source>
        <strain evidence="2 3">KCP01</strain>
    </source>
</reference>
<keyword evidence="1" id="KW-1133">Transmembrane helix</keyword>
<gene>
    <name evidence="2" type="ORF">BFV95_2283</name>
</gene>
<dbReference type="EMBL" id="MIPY01000014">
    <property type="protein sequence ID" value="OES31334.1"/>
    <property type="molecule type" value="Genomic_DNA"/>
</dbReference>
<dbReference type="Proteomes" id="UP000095392">
    <property type="component" value="Unassembled WGS sequence"/>
</dbReference>
<evidence type="ECO:0000313" key="3">
    <source>
        <dbReference type="Proteomes" id="UP000095392"/>
    </source>
</evidence>
<proteinExistence type="predicted"/>
<protein>
    <submittedName>
        <fullName evidence="2">Membrane protein</fullName>
    </submittedName>
</protein>
<organism evidence="2 3">
    <name type="scientific">Alteromonas macleodii</name>
    <name type="common">Pseudoalteromonas macleodii</name>
    <dbReference type="NCBI Taxonomy" id="28108"/>
    <lineage>
        <taxon>Bacteria</taxon>
        <taxon>Pseudomonadati</taxon>
        <taxon>Pseudomonadota</taxon>
        <taxon>Gammaproteobacteria</taxon>
        <taxon>Alteromonadales</taxon>
        <taxon>Alteromonadaceae</taxon>
        <taxon>Alteromonas/Salinimonas group</taxon>
        <taxon>Alteromonas</taxon>
    </lineage>
</organism>
<evidence type="ECO:0000256" key="1">
    <source>
        <dbReference type="SAM" id="Phobius"/>
    </source>
</evidence>